<comment type="caution">
    <text evidence="1">The sequence shown here is derived from an EMBL/GenBank/DDBJ whole genome shotgun (WGS) entry which is preliminary data.</text>
</comment>
<accession>A0ACC1Y8A6</accession>
<keyword evidence="2" id="KW-1185">Reference proteome</keyword>
<organism evidence="1 2">
    <name type="scientific">Melia azedarach</name>
    <name type="common">Chinaberry tree</name>
    <dbReference type="NCBI Taxonomy" id="155640"/>
    <lineage>
        <taxon>Eukaryota</taxon>
        <taxon>Viridiplantae</taxon>
        <taxon>Streptophyta</taxon>
        <taxon>Embryophyta</taxon>
        <taxon>Tracheophyta</taxon>
        <taxon>Spermatophyta</taxon>
        <taxon>Magnoliopsida</taxon>
        <taxon>eudicotyledons</taxon>
        <taxon>Gunneridae</taxon>
        <taxon>Pentapetalae</taxon>
        <taxon>rosids</taxon>
        <taxon>malvids</taxon>
        <taxon>Sapindales</taxon>
        <taxon>Meliaceae</taxon>
        <taxon>Melia</taxon>
    </lineage>
</organism>
<protein>
    <submittedName>
        <fullName evidence="1">L10-interacting MYB domain-containing protein</fullName>
    </submittedName>
</protein>
<name>A0ACC1Y8A6_MELAZ</name>
<evidence type="ECO:0000313" key="1">
    <source>
        <dbReference type="EMBL" id="KAJ4719995.1"/>
    </source>
</evidence>
<reference evidence="1 2" key="1">
    <citation type="journal article" date="2023" name="Science">
        <title>Complex scaffold remodeling in plant triterpene biosynthesis.</title>
        <authorList>
            <person name="De La Pena R."/>
            <person name="Hodgson H."/>
            <person name="Liu J.C."/>
            <person name="Stephenson M.J."/>
            <person name="Martin A.C."/>
            <person name="Owen C."/>
            <person name="Harkess A."/>
            <person name="Leebens-Mack J."/>
            <person name="Jimenez L.E."/>
            <person name="Osbourn A."/>
            <person name="Sattely E.S."/>
        </authorList>
    </citation>
    <scope>NUCLEOTIDE SEQUENCE [LARGE SCALE GENOMIC DNA]</scope>
    <source>
        <strain evidence="2">cv. JPN11</strain>
        <tissue evidence="1">Leaf</tissue>
    </source>
</reference>
<dbReference type="EMBL" id="CM051397">
    <property type="protein sequence ID" value="KAJ4719995.1"/>
    <property type="molecule type" value="Genomic_DNA"/>
</dbReference>
<sequence>MTGLSTPKAKATWTPAFHEIFVDSCLEQTLKGNKPGTHFTKEGWRNIVESFYKKTGLRYDKKQMKNHWDSTKEQWKVWCKLIKASVMKWDPETHKFGVNDEDWTKYIQANPEAAQFRFKELQHADKLKTIFDGTINTEDSELRTPCKRQNDSSTTTLLCTKESGTPKPDRRSYSCGDAVVVYSRRSRRLASEQNTSVSKPKATWIPALHEIFVDICLEETLKGNRPGTHFTKEGWRNIVESFQEKTDLRYDRIQLKNHWDSTKEQWKVWCKLIGTCHMRWDPNTRRFGASEDDWENYIQANPEAAQFRFKELQSTQKLEIIFNGTMNTGEADIQHRGNNDGSTSSHEQVTTQLDHKRQRLDDSPTTSHLHLDEPGTAKLDRETEHLYDVESGSAVTIQRSSITFQPTKGKPNYTIGECIQCLDGMEEVEQGSSLYLFALDLFLKKEYREIFLELKEPSVRIAWLQRLQSFSPPLY</sequence>
<evidence type="ECO:0000313" key="2">
    <source>
        <dbReference type="Proteomes" id="UP001164539"/>
    </source>
</evidence>
<proteinExistence type="predicted"/>
<gene>
    <name evidence="1" type="ORF">OWV82_007893</name>
</gene>
<dbReference type="Proteomes" id="UP001164539">
    <property type="component" value="Chromosome 4"/>
</dbReference>